<name>A0A383DWQ1_9ZZZZ</name>
<proteinExistence type="predicted"/>
<reference evidence="1" key="1">
    <citation type="submission" date="2018-05" db="EMBL/GenBank/DDBJ databases">
        <authorList>
            <person name="Lanie J.A."/>
            <person name="Ng W.-L."/>
            <person name="Kazmierczak K.M."/>
            <person name="Andrzejewski T.M."/>
            <person name="Davidsen T.M."/>
            <person name="Wayne K.J."/>
            <person name="Tettelin H."/>
            <person name="Glass J.I."/>
            <person name="Rusch D."/>
            <person name="Podicherti R."/>
            <person name="Tsui H.-C.T."/>
            <person name="Winkler M.E."/>
        </authorList>
    </citation>
    <scope>NUCLEOTIDE SEQUENCE</scope>
</reference>
<organism evidence="1">
    <name type="scientific">marine metagenome</name>
    <dbReference type="NCBI Taxonomy" id="408172"/>
    <lineage>
        <taxon>unclassified sequences</taxon>
        <taxon>metagenomes</taxon>
        <taxon>ecological metagenomes</taxon>
    </lineage>
</organism>
<feature type="non-terminal residue" evidence="1">
    <location>
        <position position="211"/>
    </location>
</feature>
<dbReference type="Pfam" id="PF17236">
    <property type="entry name" value="SU10_MCP"/>
    <property type="match status" value="1"/>
</dbReference>
<sequence>MAVITDTFLTYDAKGIREDLSDLISDISPTTTPFQSNIGSRDADNTYFEWQTDSLATASATPVVEGQDLSSFTAVTPTVRLGNYCQINMVDFIISGTEQRVDKAGRASEIGYQAAKAAKELKRNIEVACLLNGVGAVVGGTSTARVTCGFPGWLKSNVVENTATKPSYTGSVPTGASEVWKSFDIPTAFLETMLKSTMQSCYENGGEPSML</sequence>
<gene>
    <name evidence="1" type="ORF">METZ01_LOCUS501489</name>
</gene>
<protein>
    <submittedName>
        <fullName evidence="1">Uncharacterized protein</fullName>
    </submittedName>
</protein>
<accession>A0A383DWQ1</accession>
<dbReference type="InterPro" id="IPR035198">
    <property type="entry name" value="SU10_MCP"/>
</dbReference>
<evidence type="ECO:0000313" key="1">
    <source>
        <dbReference type="EMBL" id="SVE48635.1"/>
    </source>
</evidence>
<dbReference type="AlphaFoldDB" id="A0A383DWQ1"/>
<feature type="non-terminal residue" evidence="1">
    <location>
        <position position="1"/>
    </location>
</feature>
<dbReference type="EMBL" id="UINC01220635">
    <property type="protein sequence ID" value="SVE48635.1"/>
    <property type="molecule type" value="Genomic_DNA"/>
</dbReference>